<evidence type="ECO:0008006" key="4">
    <source>
        <dbReference type="Google" id="ProtNLM"/>
    </source>
</evidence>
<proteinExistence type="predicted"/>
<keyword evidence="1" id="KW-0732">Signal</keyword>
<sequence>MTVADRPRLPMILAALLMMLGALSACATHDAIRDGGDQKMPVPAETAAKFGEVTLPQGVQVLGTDTDSGRDTRYRLALRMTDTQLREFLTQFPETPEKSEIPKSTPVIAGPALSSAPDPLYAQDQIITTDHGTVTREIIVDQRAPDEVYVHLSLYTT</sequence>
<dbReference type="EMBL" id="FMUB01000001">
    <property type="protein sequence ID" value="SCX03096.1"/>
    <property type="molecule type" value="Genomic_DNA"/>
</dbReference>
<evidence type="ECO:0000313" key="3">
    <source>
        <dbReference type="Proteomes" id="UP000199707"/>
    </source>
</evidence>
<accession>A0A1G4V926</accession>
<feature type="signal peptide" evidence="1">
    <location>
        <begin position="1"/>
        <end position="27"/>
    </location>
</feature>
<feature type="chain" id="PRO_5011774822" description="Lipoprotein" evidence="1">
    <location>
        <begin position="28"/>
        <end position="157"/>
    </location>
</feature>
<protein>
    <recommendedName>
        <fullName evidence="4">Lipoprotein</fullName>
    </recommendedName>
</protein>
<dbReference type="Proteomes" id="UP000199707">
    <property type="component" value="Unassembled WGS sequence"/>
</dbReference>
<evidence type="ECO:0000256" key="1">
    <source>
        <dbReference type="SAM" id="SignalP"/>
    </source>
</evidence>
<reference evidence="3" key="1">
    <citation type="submission" date="2016-10" db="EMBL/GenBank/DDBJ databases">
        <authorList>
            <person name="Varghese N."/>
            <person name="Submissions S."/>
        </authorList>
    </citation>
    <scope>NUCLEOTIDE SEQUENCE [LARGE SCALE GENOMIC DNA]</scope>
    <source>
        <strain evidence="3">UNC267MFSha1.1M11</strain>
    </source>
</reference>
<organism evidence="2 3">
    <name type="scientific">Mycolicibacterium fluoranthenivorans</name>
    <dbReference type="NCBI Taxonomy" id="258505"/>
    <lineage>
        <taxon>Bacteria</taxon>
        <taxon>Bacillati</taxon>
        <taxon>Actinomycetota</taxon>
        <taxon>Actinomycetes</taxon>
        <taxon>Mycobacteriales</taxon>
        <taxon>Mycobacteriaceae</taxon>
        <taxon>Mycolicibacterium</taxon>
    </lineage>
</organism>
<name>A0A1G4V926_9MYCO</name>
<dbReference type="PROSITE" id="PS51257">
    <property type="entry name" value="PROKAR_LIPOPROTEIN"/>
    <property type="match status" value="1"/>
</dbReference>
<evidence type="ECO:0000313" key="2">
    <source>
        <dbReference type="EMBL" id="SCX03096.1"/>
    </source>
</evidence>
<dbReference type="STRING" id="1502745.SAMN02799620_00529"/>
<gene>
    <name evidence="2" type="ORF">SAMN02799620_00529</name>
</gene>
<dbReference type="AlphaFoldDB" id="A0A1G4V926"/>